<evidence type="ECO:0000256" key="6">
    <source>
        <dbReference type="RuleBase" id="RU004466"/>
    </source>
</evidence>
<sequence>MKLAATLSSIKPEMDQVERKIKEITSAEPSMISHTSSHLLEAGGKRIRPVFVLLASKFGAPMQKDVIEVAIALELIHMASLVHDDVIDRATIRRGKPTVNNRWDNGTAMFTGDFIFARAVELLQNLDEPRLHQVLSHTIHQLTLGEIEQLKDRYMIGQNLFRYFRRIKRKTALLIASSTELGAISSQCSDEEIIQLKRFGYYIGMAYQIIDDILDFTASEKELGKPVGSDLLNGHLTLPAILAIQNDDASLSSIESYFKDPTAYNREQIIQTIHDIGRSSAIDEAYAWSDAYLDRALNALETLPSHPIKKTLRKIAIYLGKRKY</sequence>
<dbReference type="SFLD" id="SFLDS00005">
    <property type="entry name" value="Isoprenoid_Synthase_Type_I"/>
    <property type="match status" value="1"/>
</dbReference>
<comment type="cofactor">
    <cofactor evidence="1">
        <name>Mg(2+)</name>
        <dbReference type="ChEBI" id="CHEBI:18420"/>
    </cofactor>
</comment>
<dbReference type="GO" id="GO:0008299">
    <property type="term" value="P:isoprenoid biosynthetic process"/>
    <property type="evidence" value="ECO:0007669"/>
    <property type="project" value="InterPro"/>
</dbReference>
<dbReference type="InterPro" id="IPR000092">
    <property type="entry name" value="Polyprenyl_synt"/>
</dbReference>
<organism evidence="7 8">
    <name type="scientific">Allobacillus saliphilus</name>
    <dbReference type="NCBI Taxonomy" id="2912308"/>
    <lineage>
        <taxon>Bacteria</taxon>
        <taxon>Bacillati</taxon>
        <taxon>Bacillota</taxon>
        <taxon>Bacilli</taxon>
        <taxon>Bacillales</taxon>
        <taxon>Bacillaceae</taxon>
        <taxon>Allobacillus</taxon>
    </lineage>
</organism>
<dbReference type="SUPFAM" id="SSF48576">
    <property type="entry name" value="Terpenoid synthases"/>
    <property type="match status" value="1"/>
</dbReference>
<dbReference type="PANTHER" id="PTHR12001">
    <property type="entry name" value="GERANYLGERANYL PYROPHOSPHATE SYNTHASE"/>
    <property type="match status" value="1"/>
</dbReference>
<comment type="caution">
    <text evidence="7">The sequence shown here is derived from an EMBL/GenBank/DDBJ whole genome shotgun (WGS) entry which is preliminary data.</text>
</comment>
<reference evidence="7 8" key="1">
    <citation type="submission" date="2021-04" db="EMBL/GenBank/DDBJ databases">
        <title>Allobacillus sp. nov. SKP8-2 isolated from shrimp paste.</title>
        <authorList>
            <person name="Tanasupawat S."/>
            <person name="Yiamsombat S."/>
            <person name="Kanchanasin P."/>
            <person name="Kuncharoen N."/>
        </authorList>
    </citation>
    <scope>NUCLEOTIDE SEQUENCE [LARGE SCALE GENOMIC DNA]</scope>
    <source>
        <strain evidence="7 8">SKP8-2</strain>
    </source>
</reference>
<protein>
    <submittedName>
        <fullName evidence="7">Polyprenyl synthetase family protein</fullName>
    </submittedName>
</protein>
<proteinExistence type="inferred from homology"/>
<keyword evidence="5" id="KW-0460">Magnesium</keyword>
<dbReference type="PANTHER" id="PTHR12001:SF69">
    <property type="entry name" value="ALL TRANS-POLYPRENYL-DIPHOSPHATE SYNTHASE PDSS1"/>
    <property type="match status" value="1"/>
</dbReference>
<dbReference type="GO" id="GO:0046872">
    <property type="term" value="F:metal ion binding"/>
    <property type="evidence" value="ECO:0007669"/>
    <property type="project" value="UniProtKB-KW"/>
</dbReference>
<evidence type="ECO:0000256" key="1">
    <source>
        <dbReference type="ARBA" id="ARBA00001946"/>
    </source>
</evidence>
<keyword evidence="8" id="KW-1185">Reference proteome</keyword>
<keyword evidence="3 6" id="KW-0808">Transferase</keyword>
<evidence type="ECO:0000313" key="8">
    <source>
        <dbReference type="Proteomes" id="UP000675431"/>
    </source>
</evidence>
<dbReference type="PROSITE" id="PS00444">
    <property type="entry name" value="POLYPRENYL_SYNTHASE_2"/>
    <property type="match status" value="1"/>
</dbReference>
<dbReference type="InterPro" id="IPR033749">
    <property type="entry name" value="Polyprenyl_synt_CS"/>
</dbReference>
<evidence type="ECO:0000256" key="2">
    <source>
        <dbReference type="ARBA" id="ARBA00006706"/>
    </source>
</evidence>
<evidence type="ECO:0000256" key="4">
    <source>
        <dbReference type="ARBA" id="ARBA00022723"/>
    </source>
</evidence>
<comment type="similarity">
    <text evidence="2 6">Belongs to the FPP/GGPP synthase family.</text>
</comment>
<dbReference type="CDD" id="cd00685">
    <property type="entry name" value="Trans_IPPS_HT"/>
    <property type="match status" value="1"/>
</dbReference>
<dbReference type="PROSITE" id="PS00723">
    <property type="entry name" value="POLYPRENYL_SYNTHASE_1"/>
    <property type="match status" value="1"/>
</dbReference>
<dbReference type="Proteomes" id="UP000675431">
    <property type="component" value="Unassembled WGS sequence"/>
</dbReference>
<name>A0A941HTG1_9BACI</name>
<gene>
    <name evidence="7" type="ORF">KC820_03700</name>
</gene>
<dbReference type="AlphaFoldDB" id="A0A941HTG1"/>
<dbReference type="EMBL" id="JAGSIE010000009">
    <property type="protein sequence ID" value="MBR7553254.1"/>
    <property type="molecule type" value="Genomic_DNA"/>
</dbReference>
<dbReference type="InterPro" id="IPR008949">
    <property type="entry name" value="Isoprenoid_synthase_dom_sf"/>
</dbReference>
<dbReference type="Gene3D" id="1.10.600.10">
    <property type="entry name" value="Farnesyl Diphosphate Synthase"/>
    <property type="match status" value="1"/>
</dbReference>
<evidence type="ECO:0000313" key="7">
    <source>
        <dbReference type="EMBL" id="MBR7553254.1"/>
    </source>
</evidence>
<dbReference type="GO" id="GO:0004659">
    <property type="term" value="F:prenyltransferase activity"/>
    <property type="evidence" value="ECO:0007669"/>
    <property type="project" value="InterPro"/>
</dbReference>
<evidence type="ECO:0000256" key="5">
    <source>
        <dbReference type="ARBA" id="ARBA00022842"/>
    </source>
</evidence>
<dbReference type="Pfam" id="PF00348">
    <property type="entry name" value="polyprenyl_synt"/>
    <property type="match status" value="1"/>
</dbReference>
<accession>A0A941HTG1</accession>
<keyword evidence="4" id="KW-0479">Metal-binding</keyword>
<dbReference type="RefSeq" id="WP_212368219.1">
    <property type="nucleotide sequence ID" value="NZ_JAGSIE010000009.1"/>
</dbReference>
<evidence type="ECO:0000256" key="3">
    <source>
        <dbReference type="ARBA" id="ARBA00022679"/>
    </source>
</evidence>